<proteinExistence type="predicted"/>
<organism evidence="2 3">
    <name type="scientific">Periplaneta americana</name>
    <name type="common">American cockroach</name>
    <name type="synonym">Blatta americana</name>
    <dbReference type="NCBI Taxonomy" id="6978"/>
    <lineage>
        <taxon>Eukaryota</taxon>
        <taxon>Metazoa</taxon>
        <taxon>Ecdysozoa</taxon>
        <taxon>Arthropoda</taxon>
        <taxon>Hexapoda</taxon>
        <taxon>Insecta</taxon>
        <taxon>Pterygota</taxon>
        <taxon>Neoptera</taxon>
        <taxon>Polyneoptera</taxon>
        <taxon>Dictyoptera</taxon>
        <taxon>Blattodea</taxon>
        <taxon>Blattoidea</taxon>
        <taxon>Blattidae</taxon>
        <taxon>Blattinae</taxon>
        <taxon>Periplaneta</taxon>
    </lineage>
</organism>
<keyword evidence="3" id="KW-1185">Reference proteome</keyword>
<protein>
    <recommendedName>
        <fullName evidence="4">GIY-YIG domain-containing protein</fullName>
    </recommendedName>
</protein>
<gene>
    <name evidence="2" type="ORF">ANN_23637</name>
</gene>
<comment type="caution">
    <text evidence="2">The sequence shown here is derived from an EMBL/GenBank/DDBJ whole genome shotgun (WGS) entry which is preliminary data.</text>
</comment>
<evidence type="ECO:0000256" key="1">
    <source>
        <dbReference type="SAM" id="MobiDB-lite"/>
    </source>
</evidence>
<name>A0ABQ8SM36_PERAM</name>
<evidence type="ECO:0008006" key="4">
    <source>
        <dbReference type="Google" id="ProtNLM"/>
    </source>
</evidence>
<reference evidence="2 3" key="1">
    <citation type="journal article" date="2022" name="Allergy">
        <title>Genome assembly and annotation of Periplaneta americana reveal a comprehensive cockroach allergen profile.</title>
        <authorList>
            <person name="Wang L."/>
            <person name="Xiong Q."/>
            <person name="Saelim N."/>
            <person name="Wang L."/>
            <person name="Nong W."/>
            <person name="Wan A.T."/>
            <person name="Shi M."/>
            <person name="Liu X."/>
            <person name="Cao Q."/>
            <person name="Hui J.H.L."/>
            <person name="Sookrung N."/>
            <person name="Leung T.F."/>
            <person name="Tungtrongchitr A."/>
            <person name="Tsui S.K.W."/>
        </authorList>
    </citation>
    <scope>NUCLEOTIDE SEQUENCE [LARGE SCALE GENOMIC DNA]</scope>
    <source>
        <strain evidence="2">PWHHKU_190912</strain>
    </source>
</reference>
<sequence length="401" mass="44242">MTTCKSPKIMFTKLEQRSSIKIDVARGRSAQECFQGLREAPPPSSSAQEETMTLGEQSMRNINKHGRADGVRRLPNIWQKVINKRGDYIEAVSIAKLSSVGEINDSDNLFDEMHTIIWKRKNPKQFIEHKSNNGINNGGGAGGGGGGGGGVVVVDGRVDGGGNDGADNRTRNLGHRRQAVYRLRYPDRVVPKMTVVKVGCSPSPTRLGQHNTKRPCVLNFKRFCAQNRSLHNRISYYIISDTGVAQTLARLTADPELRSGVGSIPAWADYLVGFFRGFLQTKNFGKKPNLAISSSGNRAAPERNSRWRSKRLSRLSYFGGWFGVWRSVDGMISGPTKPQWVSRTKQFPCGESVVGEFAGSPPIPSLACGWARDTVLLMRPGRRRLHLHVGRGLSQNLTRSL</sequence>
<dbReference type="EMBL" id="JAJSOF020000025">
    <property type="protein sequence ID" value="KAJ4435063.1"/>
    <property type="molecule type" value="Genomic_DNA"/>
</dbReference>
<feature type="region of interest" description="Disordered" evidence="1">
    <location>
        <begin position="152"/>
        <end position="171"/>
    </location>
</feature>
<dbReference type="Proteomes" id="UP001148838">
    <property type="component" value="Unassembled WGS sequence"/>
</dbReference>
<evidence type="ECO:0000313" key="2">
    <source>
        <dbReference type="EMBL" id="KAJ4435063.1"/>
    </source>
</evidence>
<accession>A0ABQ8SM36</accession>
<evidence type="ECO:0000313" key="3">
    <source>
        <dbReference type="Proteomes" id="UP001148838"/>
    </source>
</evidence>